<dbReference type="GO" id="GO:0003676">
    <property type="term" value="F:nucleic acid binding"/>
    <property type="evidence" value="ECO:0007669"/>
    <property type="project" value="InterPro"/>
</dbReference>
<accession>A0A4Y2CHT3</accession>
<proteinExistence type="predicted"/>
<dbReference type="InterPro" id="IPR004875">
    <property type="entry name" value="DDE_SF_endonuclease_dom"/>
</dbReference>
<dbReference type="Pfam" id="PF03184">
    <property type="entry name" value="DDE_1"/>
    <property type="match status" value="1"/>
</dbReference>
<protein>
    <recommendedName>
        <fullName evidence="1">DDE-1 domain-containing protein</fullName>
    </recommendedName>
</protein>
<evidence type="ECO:0000259" key="1">
    <source>
        <dbReference type="Pfam" id="PF03184"/>
    </source>
</evidence>
<dbReference type="OrthoDB" id="6115549at2759"/>
<dbReference type="AlphaFoldDB" id="A0A4Y2CHT3"/>
<reference evidence="2 3" key="1">
    <citation type="journal article" date="2019" name="Sci. Rep.">
        <title>Orb-weaving spider Araneus ventricosus genome elucidates the spidroin gene catalogue.</title>
        <authorList>
            <person name="Kono N."/>
            <person name="Nakamura H."/>
            <person name="Ohtoshi R."/>
            <person name="Moran D.A.P."/>
            <person name="Shinohara A."/>
            <person name="Yoshida Y."/>
            <person name="Fujiwara M."/>
            <person name="Mori M."/>
            <person name="Tomita M."/>
            <person name="Arakawa K."/>
        </authorList>
    </citation>
    <scope>NUCLEOTIDE SEQUENCE [LARGE SCALE GENOMIC DNA]</scope>
</reference>
<evidence type="ECO:0000313" key="3">
    <source>
        <dbReference type="Proteomes" id="UP000499080"/>
    </source>
</evidence>
<comment type="caution">
    <text evidence="2">The sequence shown here is derived from an EMBL/GenBank/DDBJ whole genome shotgun (WGS) entry which is preliminary data.</text>
</comment>
<organism evidence="2 3">
    <name type="scientific">Araneus ventricosus</name>
    <name type="common">Orbweaver spider</name>
    <name type="synonym">Epeira ventricosa</name>
    <dbReference type="NCBI Taxonomy" id="182803"/>
    <lineage>
        <taxon>Eukaryota</taxon>
        <taxon>Metazoa</taxon>
        <taxon>Ecdysozoa</taxon>
        <taxon>Arthropoda</taxon>
        <taxon>Chelicerata</taxon>
        <taxon>Arachnida</taxon>
        <taxon>Araneae</taxon>
        <taxon>Araneomorphae</taxon>
        <taxon>Entelegynae</taxon>
        <taxon>Araneoidea</taxon>
        <taxon>Araneidae</taxon>
        <taxon>Araneus</taxon>
    </lineage>
</organism>
<dbReference type="Proteomes" id="UP000499080">
    <property type="component" value="Unassembled WGS sequence"/>
</dbReference>
<feature type="domain" description="DDE-1" evidence="1">
    <location>
        <begin position="24"/>
        <end position="136"/>
    </location>
</feature>
<evidence type="ECO:0000313" key="2">
    <source>
        <dbReference type="EMBL" id="GBM03739.1"/>
    </source>
</evidence>
<sequence length="211" mass="23826">MFIFPRNRENPILIDDAPPGSFAQYHPSGWMQTEIFVYWFQNSILFSKPSTKKPVRLIFDGHATHSKSLDLINLAGDSNVTLLRLSPRCSHRMHSLDVTFMAPLSTYYQQEVRQCLATHPGRAVTMQQVAKLHGVAFLKAAGMQTAVNGFKQTGIFTLNRNIFPDHMFVPSITIDRPAPPEASIILEENLFLEANLVPEEVRTTEENTEKA</sequence>
<keyword evidence="3" id="KW-1185">Reference proteome</keyword>
<name>A0A4Y2CHT3_ARAVE</name>
<dbReference type="EMBL" id="BGPR01000194">
    <property type="protein sequence ID" value="GBM03739.1"/>
    <property type="molecule type" value="Genomic_DNA"/>
</dbReference>
<gene>
    <name evidence="2" type="ORF">AVEN_134957_1</name>
</gene>